<dbReference type="InterPro" id="IPR011195">
    <property type="entry name" value="UCP010256"/>
</dbReference>
<dbReference type="AlphaFoldDB" id="D6ZEV1"/>
<dbReference type="KEGG" id="srt:Srot_1002"/>
<dbReference type="STRING" id="640132.Srot_1002"/>
<feature type="compositionally biased region" description="Pro residues" evidence="1">
    <location>
        <begin position="41"/>
        <end position="51"/>
    </location>
</feature>
<reference evidence="2 3" key="1">
    <citation type="journal article" date="2010" name="Stand. Genomic Sci.">
        <title>Complete genome sequence of Segniliparus rotundus type strain (CDC 1076).</title>
        <authorList>
            <person name="Sikorski J."/>
            <person name="Lapidus A."/>
            <person name="Copeland A."/>
            <person name="Misra M."/>
            <person name="Glavina Del Rio T."/>
            <person name="Nolan M."/>
            <person name="Lucas S."/>
            <person name="Chen F."/>
            <person name="Tice H."/>
            <person name="Cheng J.F."/>
            <person name="Jando M."/>
            <person name="Schneider S."/>
            <person name="Bruce D."/>
            <person name="Goodwin L."/>
            <person name="Pitluck S."/>
            <person name="Liolios K."/>
            <person name="Mikhailova N."/>
            <person name="Pati A."/>
            <person name="Ivanova N."/>
            <person name="Mavromatis K."/>
            <person name="Chen A."/>
            <person name="Palaniappan K."/>
            <person name="Chertkov O."/>
            <person name="Land M."/>
            <person name="Hauser L."/>
            <person name="Chang Y.J."/>
            <person name="Jeffries C.D."/>
            <person name="Brettin T."/>
            <person name="Detter J.C."/>
            <person name="Han C."/>
            <person name="Rohde M."/>
            <person name="Goker M."/>
            <person name="Bristow J."/>
            <person name="Eisen J.A."/>
            <person name="Markowitz V."/>
            <person name="Hugenholtz P."/>
            <person name="Kyrpides N.C."/>
            <person name="Klenk H.P."/>
        </authorList>
    </citation>
    <scope>NUCLEOTIDE SEQUENCE [LARGE SCALE GENOMIC DNA]</scope>
    <source>
        <strain evidence="3">ATCC BAA-972 / CDC 1076 / CIP 108378 / DSM 44985 / JCM 13578</strain>
    </source>
</reference>
<dbReference type="eggNOG" id="COG3552">
    <property type="taxonomic scope" value="Bacteria"/>
</dbReference>
<feature type="region of interest" description="Disordered" evidence="1">
    <location>
        <begin position="24"/>
        <end position="53"/>
    </location>
</feature>
<dbReference type="InterPro" id="IPR036465">
    <property type="entry name" value="vWFA_dom_sf"/>
</dbReference>
<organism evidence="2 3">
    <name type="scientific">Segniliparus rotundus (strain ATCC BAA-972 / CDC 1076 / CIP 108378 / DSM 44985 / JCM 13578)</name>
    <dbReference type="NCBI Taxonomy" id="640132"/>
    <lineage>
        <taxon>Bacteria</taxon>
        <taxon>Bacillati</taxon>
        <taxon>Actinomycetota</taxon>
        <taxon>Actinomycetes</taxon>
        <taxon>Mycobacteriales</taxon>
        <taxon>Segniliparaceae</taxon>
        <taxon>Segniliparus</taxon>
    </lineage>
</organism>
<dbReference type="PIRSF" id="PIRSF010256">
    <property type="entry name" value="CoxE_vWa"/>
    <property type="match status" value="1"/>
</dbReference>
<dbReference type="InterPro" id="IPR008912">
    <property type="entry name" value="Uncharacterised_CoxE"/>
</dbReference>
<protein>
    <submittedName>
        <fullName evidence="2">VWA containing CoxE family protein</fullName>
    </submittedName>
</protein>
<dbReference type="OrthoDB" id="5174525at2"/>
<name>D6ZEV1_SEGRD</name>
<dbReference type="HOGENOM" id="CLU_042261_2_1_11"/>
<dbReference type="SUPFAM" id="SSF53300">
    <property type="entry name" value="vWA-like"/>
    <property type="match status" value="1"/>
</dbReference>
<dbReference type="PANTHER" id="PTHR39338">
    <property type="entry name" value="BLL5662 PROTEIN-RELATED"/>
    <property type="match status" value="1"/>
</dbReference>
<accession>D6ZEV1</accession>
<evidence type="ECO:0000313" key="2">
    <source>
        <dbReference type="EMBL" id="ADG97475.1"/>
    </source>
</evidence>
<dbReference type="Pfam" id="PF05762">
    <property type="entry name" value="VWA_CoxE"/>
    <property type="match status" value="1"/>
</dbReference>
<keyword evidence="3" id="KW-1185">Reference proteome</keyword>
<evidence type="ECO:0000313" key="3">
    <source>
        <dbReference type="Proteomes" id="UP000002247"/>
    </source>
</evidence>
<dbReference type="RefSeq" id="WP_013137931.1">
    <property type="nucleotide sequence ID" value="NC_014168.1"/>
</dbReference>
<dbReference type="Proteomes" id="UP000002247">
    <property type="component" value="Chromosome"/>
</dbReference>
<dbReference type="PANTHER" id="PTHR39338:SF5">
    <property type="entry name" value="BLR6139 PROTEIN"/>
    <property type="match status" value="1"/>
</dbReference>
<dbReference type="EMBL" id="CP001958">
    <property type="protein sequence ID" value="ADG97475.1"/>
    <property type="molecule type" value="Genomic_DNA"/>
</dbReference>
<sequence length="518" mass="57385">MAGPKWRLPVPALPALRKAAERQFGKLSGGEPLIERAATEPAPPEAPPPTPLDGVSERMMSLVEALRGTEVDVSPSQVIDAAQALSVIEILDREQLREALGATLVRRPEHRRVFDGLFELWFPERIGENAGGRGEDEVVLPLDENGEIDQAALNETLAELMADDSPQGRRRLSRLVAAIVDRLGRYQSSRGGSFSAYQATRRLELDGLAERLIHGLLSGSVDPDATDQRVAQADARQRVARLQEEIRQETSRRVSQIQGRERVAEYSIRPPLSVLNVQQATNAELMMMRREIVTLARLLANRLSQSRRPGAGQRIDLRKTLHRAHATAGVPVRLVRKKPRPKRPDLVVLCDVSGSVAAFSQFTLLLVHALRERFSRVRAFAFVDRIDEITQLFVESADLAEMIRRALTEADVSGSVGRSDYGSAFGLFLDRFEDSLTRDTSLLILGDGRTNYLDPNLDALREIAGKVKHAHWLNPESAAGWGSGDSEANRYQSVLPMHECRNGRQLAEFIGKLLLPDA</sequence>
<evidence type="ECO:0000256" key="1">
    <source>
        <dbReference type="SAM" id="MobiDB-lite"/>
    </source>
</evidence>
<gene>
    <name evidence="2" type="ordered locus">Srot_1002</name>
</gene>
<proteinExistence type="predicted"/>